<keyword evidence="3" id="KW-0378">Hydrolase</keyword>
<dbReference type="GO" id="GO:0004045">
    <property type="term" value="F:peptidyl-tRNA hydrolase activity"/>
    <property type="evidence" value="ECO:0007669"/>
    <property type="project" value="TreeGrafter"/>
</dbReference>
<dbReference type="Proteomes" id="UP000826725">
    <property type="component" value="Chromosome"/>
</dbReference>
<dbReference type="NCBIfam" id="NF006718">
    <property type="entry name" value="PRK09256.1"/>
    <property type="match status" value="1"/>
</dbReference>
<dbReference type="GO" id="GO:0072344">
    <property type="term" value="P:rescue of stalled ribosome"/>
    <property type="evidence" value="ECO:0007669"/>
    <property type="project" value="TreeGrafter"/>
</dbReference>
<evidence type="ECO:0000259" key="2">
    <source>
        <dbReference type="PROSITE" id="PS00745"/>
    </source>
</evidence>
<dbReference type="Pfam" id="PF00472">
    <property type="entry name" value="RF-1"/>
    <property type="match status" value="1"/>
</dbReference>
<protein>
    <submittedName>
        <fullName evidence="3">Aminoacyl-tRNA hydrolase</fullName>
    </submittedName>
</protein>
<dbReference type="GO" id="GO:0043022">
    <property type="term" value="F:ribosome binding"/>
    <property type="evidence" value="ECO:0007669"/>
    <property type="project" value="TreeGrafter"/>
</dbReference>
<dbReference type="EMBL" id="AP024086">
    <property type="protein sequence ID" value="BCL61345.1"/>
    <property type="molecule type" value="Genomic_DNA"/>
</dbReference>
<gene>
    <name evidence="3" type="primary">yaeJ</name>
    <name evidence="3" type="ORF">DGMP_20380</name>
</gene>
<evidence type="ECO:0000256" key="1">
    <source>
        <dbReference type="SAM" id="MobiDB-lite"/>
    </source>
</evidence>
<feature type="domain" description="Prokaryotic-type class I peptide chain release factors" evidence="2">
    <location>
        <begin position="22"/>
        <end position="38"/>
    </location>
</feature>
<sequence length="138" mass="16063">MTLQITPSLSLADHEIEITPIRAQGPGGQNVNKVSSAVHLRFDIKKSSLPEECKSRLLKLRDRRLTRDGMLVIKAQQFRSREKNREEALQRLADIIRRTMVTRKKRRPTRPSATARKKRVDSKIKRSRLKNLRKKVTE</sequence>
<dbReference type="RefSeq" id="WP_228853807.1">
    <property type="nucleotide sequence ID" value="NZ_AP024086.1"/>
</dbReference>
<dbReference type="PROSITE" id="PS00745">
    <property type="entry name" value="RF_PROK_I"/>
    <property type="match status" value="1"/>
</dbReference>
<dbReference type="KEGG" id="dbk:DGMP_20380"/>
<reference evidence="3" key="1">
    <citation type="submission" date="2020-09" db="EMBL/GenBank/DDBJ databases">
        <title>Desulfogranum mesoprofundum gen. nov., sp. nov., a novel mesophilic, sulfate-reducing chemolithoautotroph isolated from a deep-sea hydrothermal vent chimney in the Suiyo Seamount.</title>
        <authorList>
            <person name="Hashimoto Y."/>
            <person name="Nakagawa S."/>
        </authorList>
    </citation>
    <scope>NUCLEOTIDE SEQUENCE</scope>
    <source>
        <strain evidence="3">KT2</strain>
    </source>
</reference>
<dbReference type="InterPro" id="IPR000352">
    <property type="entry name" value="Pep_chain_release_fac_I"/>
</dbReference>
<feature type="region of interest" description="Disordered" evidence="1">
    <location>
        <begin position="101"/>
        <end position="138"/>
    </location>
</feature>
<evidence type="ECO:0000313" key="4">
    <source>
        <dbReference type="Proteomes" id="UP000826725"/>
    </source>
</evidence>
<accession>A0A8D5FIH0</accession>
<organism evidence="3 4">
    <name type="scientific">Desulfomarina profundi</name>
    <dbReference type="NCBI Taxonomy" id="2772557"/>
    <lineage>
        <taxon>Bacteria</taxon>
        <taxon>Pseudomonadati</taxon>
        <taxon>Thermodesulfobacteriota</taxon>
        <taxon>Desulfobulbia</taxon>
        <taxon>Desulfobulbales</taxon>
        <taxon>Desulfobulbaceae</taxon>
        <taxon>Desulfomarina</taxon>
    </lineage>
</organism>
<dbReference type="AlphaFoldDB" id="A0A8D5FIH0"/>
<dbReference type="GO" id="GO:0003747">
    <property type="term" value="F:translation release factor activity"/>
    <property type="evidence" value="ECO:0007669"/>
    <property type="project" value="InterPro"/>
</dbReference>
<evidence type="ECO:0000313" key="3">
    <source>
        <dbReference type="EMBL" id="BCL61345.1"/>
    </source>
</evidence>
<keyword evidence="4" id="KW-1185">Reference proteome</keyword>
<name>A0A8D5FIH0_9BACT</name>
<dbReference type="PANTHER" id="PTHR47814:SF1">
    <property type="entry name" value="PEPTIDYL-TRNA HYDROLASE ARFB"/>
    <property type="match status" value="1"/>
</dbReference>
<dbReference type="PANTHER" id="PTHR47814">
    <property type="entry name" value="PEPTIDYL-TRNA HYDROLASE ARFB"/>
    <property type="match status" value="1"/>
</dbReference>
<proteinExistence type="predicted"/>